<accession>A0ABQ3F2R1</accession>
<evidence type="ECO:0000313" key="2">
    <source>
        <dbReference type="Proteomes" id="UP000642673"/>
    </source>
</evidence>
<dbReference type="EMBL" id="BMVP01000012">
    <property type="protein sequence ID" value="GHB74092.1"/>
    <property type="molecule type" value="Genomic_DNA"/>
</dbReference>
<dbReference type="Proteomes" id="UP000642673">
    <property type="component" value="Unassembled WGS sequence"/>
</dbReference>
<gene>
    <name evidence="1" type="ORF">GCM10010347_50510</name>
</gene>
<organism evidence="1 2">
    <name type="scientific">Streptomyces cirratus</name>
    <dbReference type="NCBI Taxonomy" id="68187"/>
    <lineage>
        <taxon>Bacteria</taxon>
        <taxon>Bacillati</taxon>
        <taxon>Actinomycetota</taxon>
        <taxon>Actinomycetes</taxon>
        <taxon>Kitasatosporales</taxon>
        <taxon>Streptomycetaceae</taxon>
        <taxon>Streptomyces</taxon>
    </lineage>
</organism>
<evidence type="ECO:0008006" key="3">
    <source>
        <dbReference type="Google" id="ProtNLM"/>
    </source>
</evidence>
<protein>
    <recommendedName>
        <fullName evidence="3">Minor tail protein</fullName>
    </recommendedName>
</protein>
<keyword evidence="2" id="KW-1185">Reference proteome</keyword>
<evidence type="ECO:0000313" key="1">
    <source>
        <dbReference type="EMBL" id="GHB74092.1"/>
    </source>
</evidence>
<comment type="caution">
    <text evidence="1">The sequence shown here is derived from an EMBL/GenBank/DDBJ whole genome shotgun (WGS) entry which is preliminary data.</text>
</comment>
<reference evidence="2" key="1">
    <citation type="journal article" date="2019" name="Int. J. Syst. Evol. Microbiol.">
        <title>The Global Catalogue of Microorganisms (GCM) 10K type strain sequencing project: providing services to taxonomists for standard genome sequencing and annotation.</title>
        <authorList>
            <consortium name="The Broad Institute Genomics Platform"/>
            <consortium name="The Broad Institute Genome Sequencing Center for Infectious Disease"/>
            <person name="Wu L."/>
            <person name="Ma J."/>
        </authorList>
    </citation>
    <scope>NUCLEOTIDE SEQUENCE [LARGE SCALE GENOMIC DNA]</scope>
    <source>
        <strain evidence="2">JCM 4738</strain>
    </source>
</reference>
<proteinExistence type="predicted"/>
<name>A0ABQ3F2R1_9ACTN</name>
<sequence>MAVTNGGTAGLLVGAGGWRVVSAGTSAFGSSMTIVGSVWPVAVTAGGPGPVSNSAVTHGALAGRAEGGVRGAVGARVDAVGQHAAALVAMRGRFIW</sequence>